<proteinExistence type="predicted"/>
<gene>
    <name evidence="3" type="ORF">SAMN05192585_11839</name>
</gene>
<feature type="compositionally biased region" description="Low complexity" evidence="1">
    <location>
        <begin position="75"/>
        <end position="87"/>
    </location>
</feature>
<evidence type="ECO:0000313" key="3">
    <source>
        <dbReference type="EMBL" id="SDN40035.1"/>
    </source>
</evidence>
<keyword evidence="4" id="KW-1185">Reference proteome</keyword>
<reference evidence="3 4" key="1">
    <citation type="submission" date="2016-10" db="EMBL/GenBank/DDBJ databases">
        <authorList>
            <person name="de Groot N.N."/>
        </authorList>
    </citation>
    <scope>NUCLEOTIDE SEQUENCE [LARGE SCALE GENOMIC DNA]</scope>
    <source>
        <strain evidence="3 4">CGMCC 1.5012</strain>
    </source>
</reference>
<evidence type="ECO:0000256" key="1">
    <source>
        <dbReference type="SAM" id="MobiDB-lite"/>
    </source>
</evidence>
<organism evidence="3 4">
    <name type="scientific">Acetanaerobacterium elongatum</name>
    <dbReference type="NCBI Taxonomy" id="258515"/>
    <lineage>
        <taxon>Bacteria</taxon>
        <taxon>Bacillati</taxon>
        <taxon>Bacillota</taxon>
        <taxon>Clostridia</taxon>
        <taxon>Eubacteriales</taxon>
        <taxon>Oscillospiraceae</taxon>
        <taxon>Acetanaerobacterium</taxon>
    </lineage>
</organism>
<name>A0A1H0B385_9FIRM</name>
<dbReference type="Proteomes" id="UP000199182">
    <property type="component" value="Unassembled WGS sequence"/>
</dbReference>
<dbReference type="InterPro" id="IPR013830">
    <property type="entry name" value="SGNH_hydro"/>
</dbReference>
<dbReference type="Gene3D" id="3.40.50.1110">
    <property type="entry name" value="SGNH hydrolase"/>
    <property type="match status" value="1"/>
</dbReference>
<accession>A0A1H0B385</accession>
<feature type="domain" description="SGNH hydrolase-type esterase" evidence="2">
    <location>
        <begin position="111"/>
        <end position="283"/>
    </location>
</feature>
<dbReference type="EMBL" id="FNID01000018">
    <property type="protein sequence ID" value="SDN40035.1"/>
    <property type="molecule type" value="Genomic_DNA"/>
</dbReference>
<dbReference type="InterPro" id="IPR036514">
    <property type="entry name" value="SGNH_hydro_sf"/>
</dbReference>
<sequence>MPKVMRVGKYKHRHKPRTRFPIVIVLFLLISLGSFTAAVLQGKSVVDSGLSDSEAVPAGAENVISDIELTDSSAASQEASSAQSSSQPTVFGTPLPESERVDNTYFSDAVFFGDSVTDGISLYSVMSNAKVIAYTGINPATALTREVIKSGGDKKISMIDALKNANPSKIYIMMGINAIGMEKEAFISSYEKMLDAIIAQHPNAIIYIQPITPVTSAYEQSKENTYGITNVKINSYNADLLALAGKKKVYYVDVSEALKDENGALPSEASPKDGIHFGKKYYEKWFEYLRTHTAAKK</sequence>
<protein>
    <submittedName>
        <fullName evidence="3">Lysophospholipase L1</fullName>
    </submittedName>
</protein>
<dbReference type="STRING" id="258515.SAMN05192585_11839"/>
<dbReference type="SUPFAM" id="SSF52266">
    <property type="entry name" value="SGNH hydrolase"/>
    <property type="match status" value="1"/>
</dbReference>
<evidence type="ECO:0000259" key="2">
    <source>
        <dbReference type="Pfam" id="PF13472"/>
    </source>
</evidence>
<dbReference type="RefSeq" id="WP_092640363.1">
    <property type="nucleotide sequence ID" value="NZ_FNID01000018.1"/>
</dbReference>
<evidence type="ECO:0000313" key="4">
    <source>
        <dbReference type="Proteomes" id="UP000199182"/>
    </source>
</evidence>
<dbReference type="AlphaFoldDB" id="A0A1H0B385"/>
<dbReference type="OrthoDB" id="1650541at2"/>
<feature type="region of interest" description="Disordered" evidence="1">
    <location>
        <begin position="75"/>
        <end position="96"/>
    </location>
</feature>
<dbReference type="Pfam" id="PF13472">
    <property type="entry name" value="Lipase_GDSL_2"/>
    <property type="match status" value="1"/>
</dbReference>